<dbReference type="RefSeq" id="WP_079553079.1">
    <property type="nucleotide sequence ID" value="NZ_LT670847.1"/>
</dbReference>
<keyword evidence="1" id="KW-0175">Coiled coil</keyword>
<evidence type="ECO:0000313" key="3">
    <source>
        <dbReference type="Proteomes" id="UP000190911"/>
    </source>
</evidence>
<organism evidence="2 3">
    <name type="scientific">Vreelandella subglaciescola</name>
    <dbReference type="NCBI Taxonomy" id="29571"/>
    <lineage>
        <taxon>Bacteria</taxon>
        <taxon>Pseudomonadati</taxon>
        <taxon>Pseudomonadota</taxon>
        <taxon>Gammaproteobacteria</taxon>
        <taxon>Oceanospirillales</taxon>
        <taxon>Halomonadaceae</taxon>
        <taxon>Vreelandella</taxon>
    </lineage>
</organism>
<dbReference type="OrthoDB" id="8525200at2"/>
<name>A0A1M7H0V0_9GAMM</name>
<dbReference type="AlphaFoldDB" id="A0A1M7H0V0"/>
<dbReference type="PANTHER" id="PTHR38765:SF1">
    <property type="entry name" value="DUF484 DOMAIN-CONTAINING PROTEIN"/>
    <property type="match status" value="1"/>
</dbReference>
<dbReference type="InterPro" id="IPR007435">
    <property type="entry name" value="DUF484"/>
</dbReference>
<feature type="coiled-coil region" evidence="1">
    <location>
        <begin position="69"/>
        <end position="96"/>
    </location>
</feature>
<dbReference type="Pfam" id="PF04340">
    <property type="entry name" value="DUF484"/>
    <property type="match status" value="1"/>
</dbReference>
<evidence type="ECO:0008006" key="4">
    <source>
        <dbReference type="Google" id="ProtNLM"/>
    </source>
</evidence>
<dbReference type="STRING" id="29571.SAMN05878437_1839"/>
<keyword evidence="3" id="KW-1185">Reference proteome</keyword>
<reference evidence="2 3" key="1">
    <citation type="submission" date="2016-11" db="EMBL/GenBank/DDBJ databases">
        <authorList>
            <person name="Jaros S."/>
            <person name="Januszkiewicz K."/>
            <person name="Wedrychowicz H."/>
        </authorList>
    </citation>
    <scope>NUCLEOTIDE SEQUENCE [LARGE SCALE GENOMIC DNA]</scope>
    <source>
        <strain evidence="2 3">ACAM 12</strain>
    </source>
</reference>
<protein>
    <recommendedName>
        <fullName evidence="4">DUF484 family protein</fullName>
    </recommendedName>
</protein>
<evidence type="ECO:0000256" key="1">
    <source>
        <dbReference type="SAM" id="Coils"/>
    </source>
</evidence>
<proteinExistence type="predicted"/>
<evidence type="ECO:0000313" key="2">
    <source>
        <dbReference type="EMBL" id="SHM22242.1"/>
    </source>
</evidence>
<dbReference type="InterPro" id="IPR029016">
    <property type="entry name" value="GAF-like_dom_sf"/>
</dbReference>
<dbReference type="PANTHER" id="PTHR38765">
    <property type="entry name" value="DUF484 DOMAIN-CONTAINING PROTEIN"/>
    <property type="match status" value="1"/>
</dbReference>
<dbReference type="Gene3D" id="3.30.450.40">
    <property type="match status" value="1"/>
</dbReference>
<dbReference type="Proteomes" id="UP000190911">
    <property type="component" value="Chromosome I"/>
</dbReference>
<accession>A0A1M7H0V0</accession>
<gene>
    <name evidence="2" type="ORF">SAMN05878437_1839</name>
</gene>
<sequence length="236" mass="25885">MSEAPEPRKTLDPDQVAFWLARHPDFFVGREGLLQQLKVPHPHIDGAVSLLERLVLDLRTRAESAEGRLEGLLGTARQSEAQYRRLRETLLALVEAPDRDALAQALATQMSERFATPAVALWCAAELSDAEVAPPQPPRQVLSHHAGTRLAALLDGRTSRCAKLGVSDWKCLLPHVAPPRKPGSCAVTRLAAGDALGYLLLASPDPEQYRVSMDTQFTEYLGDIVARLLVRLAPHE</sequence>
<dbReference type="InParanoid" id="A0A1M7H0V0"/>
<dbReference type="FunCoup" id="A0A1M7H0V0">
    <property type="interactions" value="30"/>
</dbReference>
<dbReference type="EMBL" id="LT670847">
    <property type="protein sequence ID" value="SHM22242.1"/>
    <property type="molecule type" value="Genomic_DNA"/>
</dbReference>